<dbReference type="InterPro" id="IPR006016">
    <property type="entry name" value="UspA"/>
</dbReference>
<evidence type="ECO:0000259" key="2">
    <source>
        <dbReference type="Pfam" id="PF00582"/>
    </source>
</evidence>
<evidence type="ECO:0000313" key="4">
    <source>
        <dbReference type="Proteomes" id="UP000198925"/>
    </source>
</evidence>
<name>A0A1G6PUH9_9PROT</name>
<gene>
    <name evidence="3" type="ORF">SAMN04487779_1002512</name>
</gene>
<dbReference type="SUPFAM" id="SSF52402">
    <property type="entry name" value="Adenine nucleotide alpha hydrolases-like"/>
    <property type="match status" value="2"/>
</dbReference>
<dbReference type="STRING" id="938405.SAMN02927895_02239"/>
<organism evidence="3 4">
    <name type="scientific">Belnapia rosea</name>
    <dbReference type="NCBI Taxonomy" id="938405"/>
    <lineage>
        <taxon>Bacteria</taxon>
        <taxon>Pseudomonadati</taxon>
        <taxon>Pseudomonadota</taxon>
        <taxon>Alphaproteobacteria</taxon>
        <taxon>Acetobacterales</taxon>
        <taxon>Roseomonadaceae</taxon>
        <taxon>Belnapia</taxon>
    </lineage>
</organism>
<dbReference type="CDD" id="cd00293">
    <property type="entry name" value="USP-like"/>
    <property type="match status" value="1"/>
</dbReference>
<feature type="domain" description="UspA" evidence="2">
    <location>
        <begin position="159"/>
        <end position="281"/>
    </location>
</feature>
<sequence>MSTIATILVHAESDPAASGRLRLATGLARRFDASLTGFAAGDPVIPMLADAAGADGRLIAQLLDEAEARVRAELAKAERSFRAAAAPLAEAQCEWGGFLASPVAALLHEAAAADLVIIGRAQANGEQTDLVAPNPGDVLMQAGRPVLVVPPEVETLTARRIVLAWKESREARRAAADALPFLVQAEQVLLLEITDRGATTEELATAQIRLEGVARWLGRHGVAAIRSKAIALRAATVPEELQQAAEALRADLIVAGGYGHSRLREWVFGGVTRALLQQSPLCCLLSH</sequence>
<evidence type="ECO:0000256" key="1">
    <source>
        <dbReference type="ARBA" id="ARBA00008791"/>
    </source>
</evidence>
<dbReference type="RefSeq" id="WP_090662354.1">
    <property type="nucleotide sequence ID" value="NZ_FMZX01000002.1"/>
</dbReference>
<dbReference type="Proteomes" id="UP000198925">
    <property type="component" value="Unassembled WGS sequence"/>
</dbReference>
<dbReference type="EMBL" id="FMZX01000002">
    <property type="protein sequence ID" value="SDC83324.1"/>
    <property type="molecule type" value="Genomic_DNA"/>
</dbReference>
<accession>A0A1G6PUH9</accession>
<dbReference type="PANTHER" id="PTHR46268">
    <property type="entry name" value="STRESS RESPONSE PROTEIN NHAX"/>
    <property type="match status" value="1"/>
</dbReference>
<comment type="similarity">
    <text evidence="1">Belongs to the universal stress protein A family.</text>
</comment>
<reference evidence="3 4" key="1">
    <citation type="submission" date="2016-10" db="EMBL/GenBank/DDBJ databases">
        <authorList>
            <person name="de Groot N.N."/>
        </authorList>
    </citation>
    <scope>NUCLEOTIDE SEQUENCE [LARGE SCALE GENOMIC DNA]</scope>
    <source>
        <strain evidence="3 4">CPCC 100156</strain>
    </source>
</reference>
<protein>
    <submittedName>
        <fullName evidence="3">Nucleotide-binding universal stress protein, UspA family</fullName>
    </submittedName>
</protein>
<dbReference type="AlphaFoldDB" id="A0A1G6PUH9"/>
<evidence type="ECO:0000313" key="3">
    <source>
        <dbReference type="EMBL" id="SDC83324.1"/>
    </source>
</evidence>
<dbReference type="PANTHER" id="PTHR46268:SF15">
    <property type="entry name" value="UNIVERSAL STRESS PROTEIN HP_0031"/>
    <property type="match status" value="1"/>
</dbReference>
<dbReference type="Gene3D" id="3.40.50.12370">
    <property type="match status" value="1"/>
</dbReference>
<dbReference type="Pfam" id="PF00582">
    <property type="entry name" value="Usp"/>
    <property type="match status" value="1"/>
</dbReference>
<keyword evidence="4" id="KW-1185">Reference proteome</keyword>
<proteinExistence type="inferred from homology"/>